<accession>A0A0F9LBV0</accession>
<evidence type="ECO:0000313" key="4">
    <source>
        <dbReference type="EMBL" id="KKM25035.1"/>
    </source>
</evidence>
<keyword evidence="2" id="KW-1133">Transmembrane helix</keyword>
<dbReference type="EMBL" id="LAZR01012801">
    <property type="protein sequence ID" value="KKM25035.1"/>
    <property type="molecule type" value="Genomic_DNA"/>
</dbReference>
<evidence type="ECO:0000256" key="1">
    <source>
        <dbReference type="ARBA" id="ARBA00022729"/>
    </source>
</evidence>
<evidence type="ECO:0000256" key="2">
    <source>
        <dbReference type="SAM" id="Phobius"/>
    </source>
</evidence>
<gene>
    <name evidence="4" type="ORF">LCGC14_1599060</name>
</gene>
<proteinExistence type="predicted"/>
<organism evidence="4">
    <name type="scientific">marine sediment metagenome</name>
    <dbReference type="NCBI Taxonomy" id="412755"/>
    <lineage>
        <taxon>unclassified sequences</taxon>
        <taxon>metagenomes</taxon>
        <taxon>ecological metagenomes</taxon>
    </lineage>
</organism>
<evidence type="ECO:0000259" key="3">
    <source>
        <dbReference type="Pfam" id="PF10342"/>
    </source>
</evidence>
<comment type="caution">
    <text evidence="4">The sequence shown here is derived from an EMBL/GenBank/DDBJ whole genome shotgun (WGS) entry which is preliminary data.</text>
</comment>
<feature type="transmembrane region" description="Helical" evidence="2">
    <location>
        <begin position="9"/>
        <end position="27"/>
    </location>
</feature>
<name>A0A0F9LBV0_9ZZZZ</name>
<dbReference type="Pfam" id="PF10342">
    <property type="entry name" value="Kre9_KNH"/>
    <property type="match status" value="2"/>
</dbReference>
<sequence>MNDKLKKRNIYILLCSLMLLINSFYFVTSKKDDKPKNQLKKLPIAADSTNLGYEDYAYLTGWAESHISWSFSTSPSKNIQVWAIESYYYAHLVLGGTSFGYLLSEQSSGTGTFNVPQVGKWYVLFWNKQAGDSTTVTYSGSFYGDTRTPNITIIEPTSSSTYQKGKFYDVKWTIAINSGSYVKIDLFKGNSLDSTLLTSTPNNGVASIQIPPSSSEGFNYRIKITSTSKAFYDYSEYFTIENQTAQTYLTIISPAKGEVYEHGDKMAITWETNCPSTTVSIKISSSCGNLYYIATVASDAGTYNWTIPNSINVCNYYWITVTPNACTIPLEPVSYFSIIASSTSNPAIPSYNISIIIWTIIWVIIPIIIFAKKKNNL</sequence>
<dbReference type="AlphaFoldDB" id="A0A0F9LBV0"/>
<feature type="domain" description="Yeast cell wall synthesis Kre9/Knh1-like N-terminal" evidence="3">
    <location>
        <begin position="253"/>
        <end position="321"/>
    </location>
</feature>
<keyword evidence="2" id="KW-0812">Transmembrane</keyword>
<reference evidence="4" key="1">
    <citation type="journal article" date="2015" name="Nature">
        <title>Complex archaea that bridge the gap between prokaryotes and eukaryotes.</title>
        <authorList>
            <person name="Spang A."/>
            <person name="Saw J.H."/>
            <person name="Jorgensen S.L."/>
            <person name="Zaremba-Niedzwiedzka K."/>
            <person name="Martijn J."/>
            <person name="Lind A.E."/>
            <person name="van Eijk R."/>
            <person name="Schleper C."/>
            <person name="Guy L."/>
            <person name="Ettema T.J."/>
        </authorList>
    </citation>
    <scope>NUCLEOTIDE SEQUENCE</scope>
</reference>
<keyword evidence="1" id="KW-0732">Signal</keyword>
<keyword evidence="2" id="KW-0472">Membrane</keyword>
<protein>
    <recommendedName>
        <fullName evidence="3">Yeast cell wall synthesis Kre9/Knh1-like N-terminal domain-containing protein</fullName>
    </recommendedName>
</protein>
<feature type="transmembrane region" description="Helical" evidence="2">
    <location>
        <begin position="351"/>
        <end position="371"/>
    </location>
</feature>
<dbReference type="InterPro" id="IPR018466">
    <property type="entry name" value="Kre9/Knh1-like_N"/>
</dbReference>
<feature type="domain" description="Yeast cell wall synthesis Kre9/Knh1-like N-terminal" evidence="3">
    <location>
        <begin position="156"/>
        <end position="240"/>
    </location>
</feature>